<gene>
    <name evidence="1" type="ORF">GSMUA_155290.1</name>
</gene>
<accession>A0A804JEB5</accession>
<organism evidence="2 3">
    <name type="scientific">Musa acuminata subsp. malaccensis</name>
    <name type="common">Wild banana</name>
    <name type="synonym">Musa malaccensis</name>
    <dbReference type="NCBI Taxonomy" id="214687"/>
    <lineage>
        <taxon>Eukaryota</taxon>
        <taxon>Viridiplantae</taxon>
        <taxon>Streptophyta</taxon>
        <taxon>Embryophyta</taxon>
        <taxon>Tracheophyta</taxon>
        <taxon>Spermatophyta</taxon>
        <taxon>Magnoliopsida</taxon>
        <taxon>Liliopsida</taxon>
        <taxon>Zingiberales</taxon>
        <taxon>Musaceae</taxon>
        <taxon>Musa</taxon>
    </lineage>
</organism>
<evidence type="ECO:0000313" key="3">
    <source>
        <dbReference type="Proteomes" id="UP000012960"/>
    </source>
</evidence>
<dbReference type="InParanoid" id="A0A804JEB5"/>
<keyword evidence="3" id="KW-1185">Reference proteome</keyword>
<reference evidence="1" key="1">
    <citation type="submission" date="2021-03" db="EMBL/GenBank/DDBJ databases">
        <authorList>
            <consortium name="Genoscope - CEA"/>
            <person name="William W."/>
        </authorList>
    </citation>
    <scope>NUCLEOTIDE SEQUENCE</scope>
    <source>
        <strain evidence="1">Doubled-haploid Pahang</strain>
    </source>
</reference>
<evidence type="ECO:0000313" key="1">
    <source>
        <dbReference type="EMBL" id="CAG1845734.1"/>
    </source>
</evidence>
<evidence type="ECO:0000313" key="2">
    <source>
        <dbReference type="EnsemblPlants" id="Ma06_p09200.1"/>
    </source>
</evidence>
<sequence length="133" mass="15076">MAVASRLVLDGNPIRPATICLIGAGTVGAHHPWDFQIHFHRLFIKHVSIWFSFPFSRSCFGYPALPPCPALPFDLFLVNYSLSRRVVMYCLDSDKRLIRFTTCEVYGTETGSLLSKDHPLRKVPVSLLRSKLK</sequence>
<protein>
    <submittedName>
        <fullName evidence="1">(wild Malaysian banana) hypothetical protein</fullName>
    </submittedName>
</protein>
<reference evidence="2" key="2">
    <citation type="submission" date="2021-05" db="UniProtKB">
        <authorList>
            <consortium name="EnsemblPlants"/>
        </authorList>
    </citation>
    <scope>IDENTIFICATION</scope>
    <source>
        <strain evidence="2">subsp. malaccensis</strain>
    </source>
</reference>
<dbReference type="EnsemblPlants" id="Ma06_t09200.1">
    <property type="protein sequence ID" value="Ma06_p09200.1"/>
    <property type="gene ID" value="Ma06_g09200"/>
</dbReference>
<dbReference type="Proteomes" id="UP000012960">
    <property type="component" value="Unplaced"/>
</dbReference>
<dbReference type="AlphaFoldDB" id="A0A804JEB5"/>
<dbReference type="EMBL" id="HG996471">
    <property type="protein sequence ID" value="CAG1845734.1"/>
    <property type="molecule type" value="Genomic_DNA"/>
</dbReference>
<dbReference type="Gramene" id="Ma06_t09200.1">
    <property type="protein sequence ID" value="Ma06_p09200.1"/>
    <property type="gene ID" value="Ma06_g09200"/>
</dbReference>
<proteinExistence type="predicted"/>
<name>A0A804JEB5_MUSAM</name>